<accession>A0A7S2L766</accession>
<evidence type="ECO:0000313" key="1">
    <source>
        <dbReference type="EMBL" id="CAD9597544.1"/>
    </source>
</evidence>
<sequence>MMDELMWNLPHSNDYATYRRDNAEVYNLISTEALKSQILLNWFNSDGVEPDRNGRKGFLSIRRCCLGTDSTIEKCASLQASLGGAHWTGYGQGKASEKLVATLFRIYSELSAVGKEYTELEKMENFQTASHPQQELLGSTCQKAVDDKVMEYIRRLQNGERRDAFGRQLTFSEFTSFLINEEKQWLKIQKAKRSVSQDPSRVANWSAFSIRLDKSIHLGHQTLSRQIQFSLQQPPLVKRQEQRPRIRKNFGRNTWSGCNRSRHRLDRRSIESVH</sequence>
<gene>
    <name evidence="1" type="ORF">LDAN0321_LOCUS15536</name>
</gene>
<protein>
    <submittedName>
        <fullName evidence="1">Uncharacterized protein</fullName>
    </submittedName>
</protein>
<dbReference type="EMBL" id="HBGY01025181">
    <property type="protein sequence ID" value="CAD9597544.1"/>
    <property type="molecule type" value="Transcribed_RNA"/>
</dbReference>
<reference evidence="1" key="1">
    <citation type="submission" date="2021-01" db="EMBL/GenBank/DDBJ databases">
        <authorList>
            <person name="Corre E."/>
            <person name="Pelletier E."/>
            <person name="Niang G."/>
            <person name="Scheremetjew M."/>
            <person name="Finn R."/>
            <person name="Kale V."/>
            <person name="Holt S."/>
            <person name="Cochrane G."/>
            <person name="Meng A."/>
            <person name="Brown T."/>
            <person name="Cohen L."/>
        </authorList>
    </citation>
    <scope>NUCLEOTIDE SEQUENCE</scope>
    <source>
        <strain evidence="1">B650</strain>
    </source>
</reference>
<proteinExistence type="predicted"/>
<organism evidence="1">
    <name type="scientific">Leptocylindrus danicus</name>
    <dbReference type="NCBI Taxonomy" id="163516"/>
    <lineage>
        <taxon>Eukaryota</taxon>
        <taxon>Sar</taxon>
        <taxon>Stramenopiles</taxon>
        <taxon>Ochrophyta</taxon>
        <taxon>Bacillariophyta</taxon>
        <taxon>Coscinodiscophyceae</taxon>
        <taxon>Chaetocerotophycidae</taxon>
        <taxon>Leptocylindrales</taxon>
        <taxon>Leptocylindraceae</taxon>
        <taxon>Leptocylindrus</taxon>
    </lineage>
</organism>
<dbReference type="AlphaFoldDB" id="A0A7S2L766"/>
<name>A0A7S2L766_9STRA</name>